<dbReference type="PANTHER" id="PTHR36455:SF1">
    <property type="entry name" value="BLR8292 PROTEIN"/>
    <property type="match status" value="1"/>
</dbReference>
<name>A0A0S7BJD3_9CHLR</name>
<dbReference type="InterPro" id="IPR008878">
    <property type="entry name" value="Transposase_IS66_Orf2"/>
</dbReference>
<dbReference type="Proteomes" id="UP000053370">
    <property type="component" value="Unassembled WGS sequence"/>
</dbReference>
<keyword evidence="2" id="KW-1185">Reference proteome</keyword>
<dbReference type="NCBIfam" id="NF033819">
    <property type="entry name" value="IS66_TnpB"/>
    <property type="match status" value="1"/>
</dbReference>
<dbReference type="STRING" id="1678840.ATC1_13445"/>
<dbReference type="AlphaFoldDB" id="A0A0S7BJD3"/>
<proteinExistence type="predicted"/>
<reference evidence="1" key="1">
    <citation type="journal article" date="2015" name="Genome Announc.">
        <title>Draft Genome Sequence of Anaerolineae Strain TC1, a Novel Isolate from a Methanogenic Wastewater Treatment System.</title>
        <authorList>
            <person name="Matsuura N."/>
            <person name="Tourlousse D.M."/>
            <person name="Sun L."/>
            <person name="Toyonaga M."/>
            <person name="Kuroda K."/>
            <person name="Ohashi A."/>
            <person name="Cruz R."/>
            <person name="Yamaguchi T."/>
            <person name="Sekiguchi Y."/>
        </authorList>
    </citation>
    <scope>NUCLEOTIDE SEQUENCE [LARGE SCALE GENOMIC DNA]</scope>
    <source>
        <strain evidence="1">TC1</strain>
    </source>
</reference>
<gene>
    <name evidence="1" type="ORF">ATC1_13445</name>
</gene>
<evidence type="ECO:0000313" key="1">
    <source>
        <dbReference type="EMBL" id="GAP40469.1"/>
    </source>
</evidence>
<protein>
    <submittedName>
        <fullName evidence="1">IS66 Orf2 like protein</fullName>
    </submittedName>
</protein>
<sequence length="118" mass="13951">MLKLLENMNHFYVATGYTDIRKGIDGLAVIVKNKYGQALEEDSLFLFCGRKSDRFKGLFWDGTGYVLLYKRLADSRFQWPRNAEELKQITPQEFRWLMDGLSIYQARSIQKTKQRDLF</sequence>
<accession>A0A0S7BJD3</accession>
<evidence type="ECO:0000313" key="2">
    <source>
        <dbReference type="Proteomes" id="UP000053370"/>
    </source>
</evidence>
<dbReference type="PANTHER" id="PTHR36455">
    <property type="match status" value="1"/>
</dbReference>
<dbReference type="OrthoDB" id="4956084at2"/>
<dbReference type="EMBL" id="DF968181">
    <property type="protein sequence ID" value="GAP40469.1"/>
    <property type="molecule type" value="Genomic_DNA"/>
</dbReference>
<dbReference type="Pfam" id="PF05717">
    <property type="entry name" value="TnpB_IS66"/>
    <property type="match status" value="1"/>
</dbReference>
<organism evidence="1">
    <name type="scientific">Flexilinea flocculi</name>
    <dbReference type="NCBI Taxonomy" id="1678840"/>
    <lineage>
        <taxon>Bacteria</taxon>
        <taxon>Bacillati</taxon>
        <taxon>Chloroflexota</taxon>
        <taxon>Anaerolineae</taxon>
        <taxon>Anaerolineales</taxon>
        <taxon>Anaerolineaceae</taxon>
        <taxon>Flexilinea</taxon>
    </lineage>
</organism>